<accession>A0A4Y9YDR0</accession>
<comment type="caution">
    <text evidence="1">The sequence shown here is derived from an EMBL/GenBank/DDBJ whole genome shotgun (WGS) entry which is preliminary data.</text>
</comment>
<dbReference type="Proteomes" id="UP000298390">
    <property type="component" value="Unassembled WGS sequence"/>
</dbReference>
<dbReference type="AlphaFoldDB" id="A0A4Y9YDR0"/>
<name>A0A4Y9YDR0_9APHY</name>
<reference evidence="1 2" key="1">
    <citation type="submission" date="2019-01" db="EMBL/GenBank/DDBJ databases">
        <title>Genome sequencing of the rare red list fungi Fomitopsis rosea.</title>
        <authorList>
            <person name="Buettner E."/>
            <person name="Kellner H."/>
        </authorList>
    </citation>
    <scope>NUCLEOTIDE SEQUENCE [LARGE SCALE GENOMIC DNA]</scope>
    <source>
        <strain evidence="1 2">DSM 105464</strain>
    </source>
</reference>
<dbReference type="EMBL" id="SEKV01000291">
    <property type="protein sequence ID" value="TFY59697.1"/>
    <property type="molecule type" value="Genomic_DNA"/>
</dbReference>
<gene>
    <name evidence="1" type="ORF">EVJ58_g5621</name>
</gene>
<proteinExistence type="predicted"/>
<protein>
    <submittedName>
        <fullName evidence="1">Uncharacterized protein</fullName>
    </submittedName>
</protein>
<evidence type="ECO:0000313" key="2">
    <source>
        <dbReference type="Proteomes" id="UP000298390"/>
    </source>
</evidence>
<organism evidence="1 2">
    <name type="scientific">Rhodofomes roseus</name>
    <dbReference type="NCBI Taxonomy" id="34475"/>
    <lineage>
        <taxon>Eukaryota</taxon>
        <taxon>Fungi</taxon>
        <taxon>Dikarya</taxon>
        <taxon>Basidiomycota</taxon>
        <taxon>Agaricomycotina</taxon>
        <taxon>Agaricomycetes</taxon>
        <taxon>Polyporales</taxon>
        <taxon>Rhodofomes</taxon>
    </lineage>
</organism>
<dbReference type="SUPFAM" id="SSF52047">
    <property type="entry name" value="RNI-like"/>
    <property type="match status" value="1"/>
</dbReference>
<evidence type="ECO:0000313" key="1">
    <source>
        <dbReference type="EMBL" id="TFY59697.1"/>
    </source>
</evidence>
<dbReference type="STRING" id="34475.A0A4Y9YDR0"/>
<sequence length="396" mass="44273">MWSHAVDSQSIPRDVLLELSRGLPLKILTISPESRWLPALSEQSKRIQELHWIQVDIDHSRSCLSFPAPSLLTVTLTGPRAPTSYQTLDSTLEDNFPVLFSDQTPSLAHLSLSSLPWLPRNRFDNLTCLYIDSCHGHNLLFRLLSLLGGCPRLENLILSALPDFASAHSINGTVTLGALRTLVLKQLGADDIALLLRSGDKACDRSNRGGALRFTLWAINRGVRVDEYTSWFHYEFWLATASMLVSRAQIKELWLRASAPIDGKHGAALHNLIKALPELELLVVDESVVQLLGNMRGSVAFPTCPSLASVHVHCEGRAEARAIVDALLANRTQIGCKRVVVYCMPDFTFVREDWAELEACFRSLEYQRCRNTPEMAMPEVCCAPGHMLWPSWRGRE</sequence>